<keyword evidence="4" id="KW-0408">Iron</keyword>
<dbReference type="GO" id="GO:0005886">
    <property type="term" value="C:plasma membrane"/>
    <property type="evidence" value="ECO:0007669"/>
    <property type="project" value="TreeGrafter"/>
</dbReference>
<dbReference type="Pfam" id="PF02754">
    <property type="entry name" value="CCG"/>
    <property type="match status" value="2"/>
</dbReference>
<sequence>MKKNNLNVKLHQISSFSKIFTTSVKDSINTIRAFIPGCSLASYSPDIVIKTYEYLKKNLPGTGMILKCCASPSKLAGNKDDFKKYYSQLEDEIEKMNVNEVIIACQSCFKTIKENSKNIKVKSLWEVISTIDIPNHIKNKYKDLDITFALHDPCPTRNESNIHESIRKIVNDMGIKIEEFNNSKEKTLCCGGMLNIKDKSLALNQMKKRANEVNSKYILTYCESCVESMIIGGKNSIHILDLMFNEEIYLKFTQSKVNALKKWKNRYKCKNMIERLNKNSLL</sequence>
<keyword evidence="5" id="KW-0411">Iron-sulfur</keyword>
<evidence type="ECO:0000256" key="3">
    <source>
        <dbReference type="ARBA" id="ARBA00023002"/>
    </source>
</evidence>
<dbReference type="Proteomes" id="UP000242497">
    <property type="component" value="Unassembled WGS sequence"/>
</dbReference>
<dbReference type="GO" id="GO:0051539">
    <property type="term" value="F:4 iron, 4 sulfur cluster binding"/>
    <property type="evidence" value="ECO:0007669"/>
    <property type="project" value="UniProtKB-KW"/>
</dbReference>
<dbReference type="PANTHER" id="PTHR43255:SF1">
    <property type="entry name" value="IRON-SULFUR-BINDING OXIDOREDUCTASE FADF-RELATED"/>
    <property type="match status" value="1"/>
</dbReference>
<evidence type="ECO:0000313" key="8">
    <source>
        <dbReference type="Proteomes" id="UP000242497"/>
    </source>
</evidence>
<reference evidence="8" key="1">
    <citation type="submission" date="2016-11" db="EMBL/GenBank/DDBJ databases">
        <authorList>
            <person name="Varghese N."/>
            <person name="Submissions S."/>
        </authorList>
    </citation>
    <scope>NUCLEOTIDE SEQUENCE [LARGE SCALE GENOMIC DNA]</scope>
    <source>
        <strain evidence="8">DSM 15518</strain>
    </source>
</reference>
<dbReference type="GO" id="GO:0016491">
    <property type="term" value="F:oxidoreductase activity"/>
    <property type="evidence" value="ECO:0007669"/>
    <property type="project" value="UniProtKB-KW"/>
</dbReference>
<dbReference type="PANTHER" id="PTHR43255">
    <property type="entry name" value="IRON-SULFUR-BINDING OXIDOREDUCTASE FADF-RELATED-RELATED"/>
    <property type="match status" value="1"/>
</dbReference>
<dbReference type="InterPro" id="IPR004017">
    <property type="entry name" value="Cys_rich_dom"/>
</dbReference>
<keyword evidence="2" id="KW-0479">Metal-binding</keyword>
<evidence type="ECO:0000256" key="1">
    <source>
        <dbReference type="ARBA" id="ARBA00022485"/>
    </source>
</evidence>
<dbReference type="InterPro" id="IPR051460">
    <property type="entry name" value="HdrC_iron-sulfur_subunit"/>
</dbReference>
<name>A0A1M6PZT6_9FIRM</name>
<dbReference type="STRING" id="1123349.SAMN02744037_01703"/>
<feature type="domain" description="Cysteine-rich" evidence="6">
    <location>
        <begin position="149"/>
        <end position="226"/>
    </location>
</feature>
<dbReference type="OrthoDB" id="5241828at2"/>
<keyword evidence="8" id="KW-1185">Reference proteome</keyword>
<evidence type="ECO:0000256" key="5">
    <source>
        <dbReference type="ARBA" id="ARBA00023014"/>
    </source>
</evidence>
<evidence type="ECO:0000313" key="7">
    <source>
        <dbReference type="EMBL" id="SHK13376.1"/>
    </source>
</evidence>
<gene>
    <name evidence="7" type="ORF">SAMN02744037_01703</name>
</gene>
<feature type="domain" description="Cysteine-rich" evidence="6">
    <location>
        <begin position="33"/>
        <end position="113"/>
    </location>
</feature>
<dbReference type="AlphaFoldDB" id="A0A1M6PZT6"/>
<dbReference type="GO" id="GO:0046872">
    <property type="term" value="F:metal ion binding"/>
    <property type="evidence" value="ECO:0007669"/>
    <property type="project" value="UniProtKB-KW"/>
</dbReference>
<keyword evidence="1" id="KW-0004">4Fe-4S</keyword>
<evidence type="ECO:0000259" key="6">
    <source>
        <dbReference type="Pfam" id="PF02754"/>
    </source>
</evidence>
<accession>A0A1M6PZT6</accession>
<proteinExistence type="predicted"/>
<keyword evidence="3" id="KW-0560">Oxidoreductase</keyword>
<protein>
    <submittedName>
        <fullName evidence="7">Cysteine-rich domain-containing protein</fullName>
    </submittedName>
</protein>
<organism evidence="7 8">
    <name type="scientific">Tepidibacter formicigenes DSM 15518</name>
    <dbReference type="NCBI Taxonomy" id="1123349"/>
    <lineage>
        <taxon>Bacteria</taxon>
        <taxon>Bacillati</taxon>
        <taxon>Bacillota</taxon>
        <taxon>Clostridia</taxon>
        <taxon>Peptostreptococcales</taxon>
        <taxon>Peptostreptococcaceae</taxon>
        <taxon>Tepidibacter</taxon>
    </lineage>
</organism>
<dbReference type="EMBL" id="FRAE01000036">
    <property type="protein sequence ID" value="SHK13376.1"/>
    <property type="molecule type" value="Genomic_DNA"/>
</dbReference>
<dbReference type="RefSeq" id="WP_072889065.1">
    <property type="nucleotide sequence ID" value="NZ_FRAE01000036.1"/>
</dbReference>
<evidence type="ECO:0000256" key="2">
    <source>
        <dbReference type="ARBA" id="ARBA00022723"/>
    </source>
</evidence>
<evidence type="ECO:0000256" key="4">
    <source>
        <dbReference type="ARBA" id="ARBA00023004"/>
    </source>
</evidence>